<keyword evidence="5 8" id="KW-0812">Transmembrane</keyword>
<evidence type="ECO:0000256" key="4">
    <source>
        <dbReference type="ARBA" id="ARBA00022475"/>
    </source>
</evidence>
<dbReference type="EMBL" id="SFBI01000035">
    <property type="protein sequence ID" value="TRU41526.1"/>
    <property type="molecule type" value="Genomic_DNA"/>
</dbReference>
<proteinExistence type="inferred from homology"/>
<feature type="transmembrane region" description="Helical" evidence="8">
    <location>
        <begin position="12"/>
        <end position="32"/>
    </location>
</feature>
<evidence type="ECO:0000256" key="6">
    <source>
        <dbReference type="ARBA" id="ARBA00022989"/>
    </source>
</evidence>
<dbReference type="AlphaFoldDB" id="A0A552F4A1"/>
<protein>
    <submittedName>
        <fullName evidence="9">AEC family transporter</fullName>
    </submittedName>
</protein>
<keyword evidence="6 8" id="KW-1133">Transmembrane helix</keyword>
<feature type="transmembrane region" description="Helical" evidence="8">
    <location>
        <begin position="280"/>
        <end position="300"/>
    </location>
</feature>
<keyword evidence="7 8" id="KW-0472">Membrane</keyword>
<dbReference type="Proteomes" id="UP000317708">
    <property type="component" value="Unassembled WGS sequence"/>
</dbReference>
<evidence type="ECO:0000256" key="3">
    <source>
        <dbReference type="ARBA" id="ARBA00022448"/>
    </source>
</evidence>
<dbReference type="GO" id="GO:0055085">
    <property type="term" value="P:transmembrane transport"/>
    <property type="evidence" value="ECO:0007669"/>
    <property type="project" value="InterPro"/>
</dbReference>
<evidence type="ECO:0000256" key="5">
    <source>
        <dbReference type="ARBA" id="ARBA00022692"/>
    </source>
</evidence>
<evidence type="ECO:0000313" key="9">
    <source>
        <dbReference type="EMBL" id="TRU41526.1"/>
    </source>
</evidence>
<comment type="caution">
    <text evidence="9">The sequence shown here is derived from an EMBL/GenBank/DDBJ whole genome shotgun (WGS) entry which is preliminary data.</text>
</comment>
<keyword evidence="4" id="KW-1003">Cell membrane</keyword>
<organism evidence="9 10">
    <name type="scientific">Microcystis aeruginosa Ma_MB_S_20031200_S102</name>
    <dbReference type="NCBI Taxonomy" id="2486254"/>
    <lineage>
        <taxon>Bacteria</taxon>
        <taxon>Bacillati</taxon>
        <taxon>Cyanobacteriota</taxon>
        <taxon>Cyanophyceae</taxon>
        <taxon>Oscillatoriophycideae</taxon>
        <taxon>Chroococcales</taxon>
        <taxon>Microcystaceae</taxon>
        <taxon>Microcystis</taxon>
    </lineage>
</organism>
<comment type="subcellular location">
    <subcellularLocation>
        <location evidence="1">Cell membrane</location>
        <topology evidence="1">Multi-pass membrane protein</topology>
    </subcellularLocation>
</comment>
<reference evidence="9 10" key="1">
    <citation type="submission" date="2019-01" db="EMBL/GenBank/DDBJ databases">
        <title>Coherence of Microcystis species and biogeography revealed through population genomics.</title>
        <authorList>
            <person name="Perez-Carrascal O.M."/>
            <person name="Terrat Y."/>
            <person name="Giani A."/>
            <person name="Fortin N."/>
            <person name="Tromas N."/>
            <person name="Shapiro B.J."/>
        </authorList>
    </citation>
    <scope>NUCLEOTIDE SEQUENCE [LARGE SCALE GENOMIC DNA]</scope>
    <source>
        <strain evidence="9">Ma_MB_S_20031200_S102</strain>
    </source>
</reference>
<dbReference type="InterPro" id="IPR004776">
    <property type="entry name" value="Mem_transp_PIN-like"/>
</dbReference>
<feature type="transmembrane region" description="Helical" evidence="8">
    <location>
        <begin position="140"/>
        <end position="167"/>
    </location>
</feature>
<feature type="transmembrane region" description="Helical" evidence="8">
    <location>
        <begin position="116"/>
        <end position="134"/>
    </location>
</feature>
<feature type="transmembrane region" description="Helical" evidence="8">
    <location>
        <begin position="53"/>
        <end position="70"/>
    </location>
</feature>
<name>A0A552F4A1_MICAE</name>
<dbReference type="GO" id="GO:0005886">
    <property type="term" value="C:plasma membrane"/>
    <property type="evidence" value="ECO:0007669"/>
    <property type="project" value="UniProtKB-SubCell"/>
</dbReference>
<feature type="transmembrane region" description="Helical" evidence="8">
    <location>
        <begin position="218"/>
        <end position="238"/>
    </location>
</feature>
<feature type="transmembrane region" description="Helical" evidence="8">
    <location>
        <begin position="76"/>
        <end position="96"/>
    </location>
</feature>
<keyword evidence="3" id="KW-0813">Transport</keyword>
<comment type="similarity">
    <text evidence="2">Belongs to the auxin efflux carrier (TC 2.A.69) family.</text>
</comment>
<evidence type="ECO:0000256" key="1">
    <source>
        <dbReference type="ARBA" id="ARBA00004651"/>
    </source>
</evidence>
<evidence type="ECO:0000256" key="7">
    <source>
        <dbReference type="ARBA" id="ARBA00023136"/>
    </source>
</evidence>
<dbReference type="Gene3D" id="1.20.1530.20">
    <property type="match status" value="1"/>
</dbReference>
<feature type="transmembrane region" description="Helical" evidence="8">
    <location>
        <begin position="250"/>
        <end position="274"/>
    </location>
</feature>
<dbReference type="Pfam" id="PF03547">
    <property type="entry name" value="Mem_trans"/>
    <property type="match status" value="1"/>
</dbReference>
<evidence type="ECO:0000256" key="8">
    <source>
        <dbReference type="SAM" id="Phobius"/>
    </source>
</evidence>
<sequence>MAAYLLLARQLYLPLLSAVLAGAGISLALKTFSRFGWFPTDWSLRLPRWLGKFLYLIGVPISVVNFIRKADLSGDIWLAPITAWTAIVLGLLFANLWTQIHRDQWAIATQSSFTELCLVGNTSFLGFPVALLLPQLGPHYFAWALLYDVLGTFFGAYGLGVIIAARFRFHQTQVGKPAIRPPFLGQIAREVIANPCLIAFFIGLALRPLPFPVWLTNVLNFFAWSVIMMALALIGIRLQQLDSWSNIHTAIGVVAIKMLLVPMVIGMGLTTIGVYGPARLALVLQASMPCAFATLVIAEAYDLDRSLVVTALGLSSLALIFMIPFWIWGFATW</sequence>
<dbReference type="InterPro" id="IPR038770">
    <property type="entry name" value="Na+/solute_symporter_sf"/>
</dbReference>
<gene>
    <name evidence="9" type="ORF">EWV92_03195</name>
</gene>
<dbReference type="PANTHER" id="PTHR36838">
    <property type="entry name" value="AUXIN EFFLUX CARRIER FAMILY PROTEIN"/>
    <property type="match status" value="1"/>
</dbReference>
<feature type="transmembrane region" description="Helical" evidence="8">
    <location>
        <begin position="307"/>
        <end position="328"/>
    </location>
</feature>
<evidence type="ECO:0000256" key="2">
    <source>
        <dbReference type="ARBA" id="ARBA00010145"/>
    </source>
</evidence>
<accession>A0A552F4A1</accession>
<evidence type="ECO:0000313" key="10">
    <source>
        <dbReference type="Proteomes" id="UP000317708"/>
    </source>
</evidence>
<dbReference type="PANTHER" id="PTHR36838:SF1">
    <property type="entry name" value="SLR1864 PROTEIN"/>
    <property type="match status" value="1"/>
</dbReference>